<dbReference type="CDD" id="cd00086">
    <property type="entry name" value="homeodomain"/>
    <property type="match status" value="1"/>
</dbReference>
<evidence type="ECO:0000256" key="5">
    <source>
        <dbReference type="PROSITE-ProRule" id="PRU00108"/>
    </source>
</evidence>
<evidence type="ECO:0000256" key="4">
    <source>
        <dbReference type="ARBA" id="ARBA00023242"/>
    </source>
</evidence>
<protein>
    <recommendedName>
        <fullName evidence="8">Homeobox domain-containing protein</fullName>
    </recommendedName>
</protein>
<gene>
    <name evidence="9" type="ORF">BEMITA_LOCUS7986</name>
</gene>
<feature type="DNA-binding region" description="Homeobox" evidence="5">
    <location>
        <begin position="190"/>
        <end position="249"/>
    </location>
</feature>
<dbReference type="AlphaFoldDB" id="A0A9P0CDM0"/>
<sequence length="388" mass="44310">MRLFGHCCRCEYFDSEQFQTSRKMDENCQQNELRSDTPVEEKANQPAVTPFSIVDILRKDSSTHESHAQADADVTGRSESDQADEEDARTGRREELDSYEDTAIDMSTRTDIRMTPEKFSQHRSRLKGDVFQSSSLFFIRHPEYFMQYHHKSPKSLYSTAPLFSAKYAPQAHPEEISKSGPLLDSASHRKKRSRAAFSHSQVYELEKRFNQQKYLSGPERADLAHSLKLTETQVKIWFQNRRYKTKRKQLQQLENSNLTTASSNSNGKKVAVKILVRNDQPVPLGPEGLLDYDLDSEAPSDLMLHLNSLHFAKQKRDRFGPPKTKEDALSSYFGPGLLPFPSSYCYYPSLYSGVGHRNSPYAKSDGQDDRNVADSVSTDENSSCTYQD</sequence>
<keyword evidence="10" id="KW-1185">Reference proteome</keyword>
<dbReference type="GO" id="GO:0000978">
    <property type="term" value="F:RNA polymerase II cis-regulatory region sequence-specific DNA binding"/>
    <property type="evidence" value="ECO:0007669"/>
    <property type="project" value="TreeGrafter"/>
</dbReference>
<feature type="domain" description="Homeobox" evidence="8">
    <location>
        <begin position="188"/>
        <end position="248"/>
    </location>
</feature>
<dbReference type="InterPro" id="IPR050394">
    <property type="entry name" value="Homeobox_NK-like"/>
</dbReference>
<dbReference type="PRINTS" id="PR00024">
    <property type="entry name" value="HOMEOBOX"/>
</dbReference>
<evidence type="ECO:0000256" key="3">
    <source>
        <dbReference type="ARBA" id="ARBA00023155"/>
    </source>
</evidence>
<evidence type="ECO:0000256" key="1">
    <source>
        <dbReference type="ARBA" id="ARBA00004123"/>
    </source>
</evidence>
<dbReference type="GO" id="GO:0005634">
    <property type="term" value="C:nucleus"/>
    <property type="evidence" value="ECO:0007669"/>
    <property type="project" value="UniProtKB-SubCell"/>
</dbReference>
<dbReference type="SMART" id="SM00389">
    <property type="entry name" value="HOX"/>
    <property type="match status" value="1"/>
</dbReference>
<keyword evidence="2 5" id="KW-0238">DNA-binding</keyword>
<dbReference type="PROSITE" id="PS50071">
    <property type="entry name" value="HOMEOBOX_2"/>
    <property type="match status" value="1"/>
</dbReference>
<feature type="compositionally biased region" description="Basic and acidic residues" evidence="7">
    <location>
        <begin position="62"/>
        <end position="80"/>
    </location>
</feature>
<dbReference type="EMBL" id="OU963865">
    <property type="protein sequence ID" value="CAH0771209.1"/>
    <property type="molecule type" value="Genomic_DNA"/>
</dbReference>
<evidence type="ECO:0000313" key="9">
    <source>
        <dbReference type="EMBL" id="CAH0771209.1"/>
    </source>
</evidence>
<dbReference type="InterPro" id="IPR017970">
    <property type="entry name" value="Homeobox_CS"/>
</dbReference>
<reference evidence="9" key="1">
    <citation type="submission" date="2021-12" db="EMBL/GenBank/DDBJ databases">
        <authorList>
            <person name="King R."/>
        </authorList>
    </citation>
    <scope>NUCLEOTIDE SEQUENCE</scope>
</reference>
<feature type="region of interest" description="Disordered" evidence="7">
    <location>
        <begin position="357"/>
        <end position="388"/>
    </location>
</feature>
<evidence type="ECO:0000256" key="6">
    <source>
        <dbReference type="RuleBase" id="RU000682"/>
    </source>
</evidence>
<keyword evidence="4 5" id="KW-0539">Nucleus</keyword>
<evidence type="ECO:0000256" key="2">
    <source>
        <dbReference type="ARBA" id="ARBA00023125"/>
    </source>
</evidence>
<dbReference type="InterPro" id="IPR009057">
    <property type="entry name" value="Homeodomain-like_sf"/>
</dbReference>
<dbReference type="SUPFAM" id="SSF46689">
    <property type="entry name" value="Homeodomain-like"/>
    <property type="match status" value="1"/>
</dbReference>
<dbReference type="GO" id="GO:0030154">
    <property type="term" value="P:cell differentiation"/>
    <property type="evidence" value="ECO:0007669"/>
    <property type="project" value="TreeGrafter"/>
</dbReference>
<dbReference type="PANTHER" id="PTHR24340:SF73">
    <property type="entry name" value="HOMEOBOX PROTEIN BAGPIPE-RELATED"/>
    <property type="match status" value="1"/>
</dbReference>
<name>A0A9P0CDM0_BEMTA</name>
<evidence type="ECO:0000256" key="7">
    <source>
        <dbReference type="SAM" id="MobiDB-lite"/>
    </source>
</evidence>
<dbReference type="Proteomes" id="UP001152759">
    <property type="component" value="Chromosome 4"/>
</dbReference>
<accession>A0A9P0CDM0</accession>
<dbReference type="KEGG" id="btab:109037920"/>
<dbReference type="InterPro" id="IPR020479">
    <property type="entry name" value="HD_metazoa"/>
</dbReference>
<feature type="region of interest" description="Disordered" evidence="7">
    <location>
        <begin position="62"/>
        <end position="106"/>
    </location>
</feature>
<feature type="compositionally biased region" description="Polar residues" evidence="7">
    <location>
        <begin position="374"/>
        <end position="388"/>
    </location>
</feature>
<dbReference type="GO" id="GO:0000981">
    <property type="term" value="F:DNA-binding transcription factor activity, RNA polymerase II-specific"/>
    <property type="evidence" value="ECO:0007669"/>
    <property type="project" value="InterPro"/>
</dbReference>
<organism evidence="9 10">
    <name type="scientific">Bemisia tabaci</name>
    <name type="common">Sweetpotato whitefly</name>
    <name type="synonym">Aleurodes tabaci</name>
    <dbReference type="NCBI Taxonomy" id="7038"/>
    <lineage>
        <taxon>Eukaryota</taxon>
        <taxon>Metazoa</taxon>
        <taxon>Ecdysozoa</taxon>
        <taxon>Arthropoda</taxon>
        <taxon>Hexapoda</taxon>
        <taxon>Insecta</taxon>
        <taxon>Pterygota</taxon>
        <taxon>Neoptera</taxon>
        <taxon>Paraneoptera</taxon>
        <taxon>Hemiptera</taxon>
        <taxon>Sternorrhyncha</taxon>
        <taxon>Aleyrodoidea</taxon>
        <taxon>Aleyrodidae</taxon>
        <taxon>Aleyrodinae</taxon>
        <taxon>Bemisia</taxon>
    </lineage>
</organism>
<dbReference type="PANTHER" id="PTHR24340">
    <property type="entry name" value="HOMEOBOX PROTEIN NKX"/>
    <property type="match status" value="1"/>
</dbReference>
<dbReference type="PROSITE" id="PS00027">
    <property type="entry name" value="HOMEOBOX_1"/>
    <property type="match status" value="1"/>
</dbReference>
<evidence type="ECO:0000259" key="8">
    <source>
        <dbReference type="PROSITE" id="PS50071"/>
    </source>
</evidence>
<keyword evidence="3 5" id="KW-0371">Homeobox</keyword>
<evidence type="ECO:0000313" key="10">
    <source>
        <dbReference type="Proteomes" id="UP001152759"/>
    </source>
</evidence>
<proteinExistence type="predicted"/>
<comment type="subcellular location">
    <subcellularLocation>
        <location evidence="1 5 6">Nucleus</location>
    </subcellularLocation>
</comment>
<dbReference type="InterPro" id="IPR001356">
    <property type="entry name" value="HD"/>
</dbReference>
<dbReference type="Gene3D" id="1.10.10.60">
    <property type="entry name" value="Homeodomain-like"/>
    <property type="match status" value="1"/>
</dbReference>
<dbReference type="Pfam" id="PF00046">
    <property type="entry name" value="Homeodomain"/>
    <property type="match status" value="1"/>
</dbReference>